<dbReference type="PANTHER" id="PTHR43903">
    <property type="entry name" value="NEUROLIGIN"/>
    <property type="match status" value="1"/>
</dbReference>
<dbReference type="GeneID" id="106464332"/>
<dbReference type="InterPro" id="IPR051093">
    <property type="entry name" value="Neuroligin/BSAL"/>
</dbReference>
<feature type="region of interest" description="Disordered" evidence="4">
    <location>
        <begin position="776"/>
        <end position="801"/>
    </location>
</feature>
<evidence type="ECO:0000256" key="1">
    <source>
        <dbReference type="ARBA" id="ARBA00005964"/>
    </source>
</evidence>
<evidence type="ECO:0000256" key="5">
    <source>
        <dbReference type="SAM" id="Phobius"/>
    </source>
</evidence>
<dbReference type="InterPro" id="IPR019819">
    <property type="entry name" value="Carboxylesterase_B_CS"/>
</dbReference>
<dbReference type="SUPFAM" id="SSF53474">
    <property type="entry name" value="alpha/beta-Hydrolases"/>
    <property type="match status" value="1"/>
</dbReference>
<dbReference type="Gene3D" id="3.40.50.1820">
    <property type="entry name" value="alpha/beta hydrolase"/>
    <property type="match status" value="1"/>
</dbReference>
<comment type="similarity">
    <text evidence="1">Belongs to the type-B carboxylesterase/lipase family.</text>
</comment>
<proteinExistence type="inferred from homology"/>
<feature type="chain" id="PRO_5046136419" evidence="6">
    <location>
        <begin position="22"/>
        <end position="822"/>
    </location>
</feature>
<dbReference type="InterPro" id="IPR029058">
    <property type="entry name" value="AB_hydrolase_fold"/>
</dbReference>
<keyword evidence="2 6" id="KW-0732">Signal</keyword>
<dbReference type="Pfam" id="PF00135">
    <property type="entry name" value="COesterase"/>
    <property type="match status" value="1"/>
</dbReference>
<evidence type="ECO:0000256" key="2">
    <source>
        <dbReference type="ARBA" id="ARBA00022729"/>
    </source>
</evidence>
<evidence type="ECO:0000256" key="6">
    <source>
        <dbReference type="SAM" id="SignalP"/>
    </source>
</evidence>
<dbReference type="PROSITE" id="PS00941">
    <property type="entry name" value="CARBOXYLESTERASE_B_2"/>
    <property type="match status" value="1"/>
</dbReference>
<keyword evidence="5" id="KW-0812">Transmembrane</keyword>
<gene>
    <name evidence="9" type="primary">LOC106464332</name>
</gene>
<reference evidence="9" key="1">
    <citation type="submission" date="2025-08" db="UniProtKB">
        <authorList>
            <consortium name="RefSeq"/>
        </authorList>
    </citation>
    <scope>IDENTIFICATION</scope>
    <source>
        <tissue evidence="9">Muscle</tissue>
    </source>
</reference>
<feature type="domain" description="Carboxylesterase type B" evidence="7">
    <location>
        <begin position="28"/>
        <end position="573"/>
    </location>
</feature>
<dbReference type="RefSeq" id="XP_022248275.1">
    <property type="nucleotide sequence ID" value="XM_022392567.1"/>
</dbReference>
<name>A0ABM1SXB9_LIMPO</name>
<keyword evidence="5" id="KW-0472">Membrane</keyword>
<dbReference type="InterPro" id="IPR002018">
    <property type="entry name" value="CarbesteraseB"/>
</dbReference>
<feature type="signal peptide" evidence="6">
    <location>
        <begin position="1"/>
        <end position="21"/>
    </location>
</feature>
<sequence>MLTTGVTVLIFVFAVFQQLQCEPRQQPSRVVHTKYGSVRGVIRTLSNRRLQSVDVFLGVPFASPPIGSLRFMPPVTLPRWKKVRMADKLAPVCPQVFPDIQNETEALQRMPAGRLAYLRRLRPYLQNYSEDCLYLNIYAPARVAREPVKLPVMVYIHGESYFWNSGNPYDGSVLASYGNVVVVTINFRLGVLGFFPATEGSARGNYGLMDQVAALHWIQENIHEFGGDSHNVTIFGHGHGAACANILMITPMAKDLFHRVILQSGSVFSPWAIAKDSLFYARQLAERLNCPTSIDTSTIECLRHRSLQDILDVKIEIPDYLTTFGPTIDGISLQNDPEYQMEENSDINRQYDLLFGVTRAESYFQFSAKEEKVGIDTERRNRILRTLVRNMFNYHQQEIYLTIINEYTDWSRPNHFHPVNLFEKTVDALGDGLVVAPLVKLGNLQARVQKNTYFYVFNYQSEDGDYLPTIGCIHGEDLPYIFGAPLVESLAHFQSNYTRSEESLSEAVVTHWTNFARTGNPNSTEYKNYDDKHSRRLSRFDWHSYDFPYQKHTIIGMKPRVKDHYHAHQLSFWLNLLPALNRTSSEDINFEHHRLHDYNNHLSYDGIIRGHNSYSSQVLTTVYSTKEDNIPTDINENSSGFEVKSNMEVTSRSVVENNVIVTSSTNNTESQNVVYQEGIYSTTLSVTIAVGCSLLILNVLIFAGVYYQKDKKRDFKVDKRIYEQPECGDDDPLPKLNQMKMELMHTRAHSSTIPSTHPQELCFQLPLSSIPVHTVPYSTDQEKTPPPEGQPLLSHSFRGPTTVRASQEMRVHFQERPGETSV</sequence>
<evidence type="ECO:0000256" key="3">
    <source>
        <dbReference type="ARBA" id="ARBA00023180"/>
    </source>
</evidence>
<feature type="transmembrane region" description="Helical" evidence="5">
    <location>
        <begin position="684"/>
        <end position="707"/>
    </location>
</feature>
<evidence type="ECO:0000313" key="8">
    <source>
        <dbReference type="Proteomes" id="UP000694941"/>
    </source>
</evidence>
<keyword evidence="3" id="KW-0325">Glycoprotein</keyword>
<organism evidence="8 9">
    <name type="scientific">Limulus polyphemus</name>
    <name type="common">Atlantic horseshoe crab</name>
    <dbReference type="NCBI Taxonomy" id="6850"/>
    <lineage>
        <taxon>Eukaryota</taxon>
        <taxon>Metazoa</taxon>
        <taxon>Ecdysozoa</taxon>
        <taxon>Arthropoda</taxon>
        <taxon>Chelicerata</taxon>
        <taxon>Merostomata</taxon>
        <taxon>Xiphosura</taxon>
        <taxon>Limulidae</taxon>
        <taxon>Limulus</taxon>
    </lineage>
</organism>
<keyword evidence="8" id="KW-1185">Reference proteome</keyword>
<protein>
    <submittedName>
        <fullName evidence="9">Neuroligin-4, X-linked-like isoform X1</fullName>
    </submittedName>
</protein>
<keyword evidence="5" id="KW-1133">Transmembrane helix</keyword>
<evidence type="ECO:0000259" key="7">
    <source>
        <dbReference type="Pfam" id="PF00135"/>
    </source>
</evidence>
<dbReference type="Proteomes" id="UP000694941">
    <property type="component" value="Unplaced"/>
</dbReference>
<evidence type="ECO:0000313" key="9">
    <source>
        <dbReference type="RefSeq" id="XP_022248275.1"/>
    </source>
</evidence>
<accession>A0ABM1SXB9</accession>
<evidence type="ECO:0000256" key="4">
    <source>
        <dbReference type="SAM" id="MobiDB-lite"/>
    </source>
</evidence>